<comment type="similarity">
    <text evidence="1 5">Belongs to the FliD family.</text>
</comment>
<dbReference type="InterPro" id="IPR003481">
    <property type="entry name" value="FliD_N"/>
</dbReference>
<accession>A0A094JCG8</accession>
<dbReference type="Pfam" id="PF02465">
    <property type="entry name" value="FliD_N"/>
    <property type="match status" value="1"/>
</dbReference>
<evidence type="ECO:0000259" key="6">
    <source>
        <dbReference type="Pfam" id="PF02465"/>
    </source>
</evidence>
<sequence>MALTATGIGSGLDISTIVETLVDAERTPKETLLNSREQTLESKVSAIGTLKSALSTFQDAVNKLSDGAALNIRKVTQSSTSYLTATADKNARAGAYQIKVQSLAQSQKLAGVATQNPSSVGEGSLSFDVAGQSFSVDVTSTDSLENIADKINNAEDNAGVTATVISTDSGQRLVFTSDETGTANTVSVTATDTTGSGLTDMFGTGNLEEIQPAANSVIFIDGQQLTSSSNTVENAISGVTLDLTKADLNETTTVTIAQDDGAVSKNIQNFVDAYNTLMSKMSDMTRYDVDTDTASVLQGDSIVRSLQSQLRNMVSNRVDDGNGGTIALYDIGISADAQGELTVDSDKLEAALSSNMSGIETLFATKDTGIAAKMDQVIDGYVKSGGVIDSRNNSYTEEQKRIDDQRDALDRKMDLLMDRLTKQFNAMDLVVANLNSQSSSVLSAISSLPGVVASN</sequence>
<evidence type="ECO:0000256" key="4">
    <source>
        <dbReference type="ARBA" id="ARBA00023143"/>
    </source>
</evidence>
<dbReference type="InterPro" id="IPR040026">
    <property type="entry name" value="FliD"/>
</dbReference>
<dbReference type="RefSeq" id="WP_037443885.1">
    <property type="nucleotide sequence ID" value="NZ_JPEO01000011.1"/>
</dbReference>
<dbReference type="Pfam" id="PF07195">
    <property type="entry name" value="FliD_C"/>
    <property type="match status" value="1"/>
</dbReference>
<reference evidence="8 9" key="1">
    <citation type="submission" date="2014-06" db="EMBL/GenBank/DDBJ databases">
        <title>Shewanella sp. YQH10.</title>
        <authorList>
            <person name="Liu Y."/>
            <person name="Zeng R."/>
        </authorList>
    </citation>
    <scope>NUCLEOTIDE SEQUENCE [LARGE SCALE GENOMIC DNA]</scope>
    <source>
        <strain evidence="8 9">YQH10</strain>
    </source>
</reference>
<dbReference type="OrthoDB" id="9810816at2"/>
<keyword evidence="8" id="KW-0969">Cilium</keyword>
<evidence type="ECO:0000256" key="2">
    <source>
        <dbReference type="ARBA" id="ARBA00011255"/>
    </source>
</evidence>
<evidence type="ECO:0000256" key="3">
    <source>
        <dbReference type="ARBA" id="ARBA00023054"/>
    </source>
</evidence>
<dbReference type="GO" id="GO:0005576">
    <property type="term" value="C:extracellular region"/>
    <property type="evidence" value="ECO:0007669"/>
    <property type="project" value="UniProtKB-SubCell"/>
</dbReference>
<dbReference type="AlphaFoldDB" id="A0A094JCG8"/>
<keyword evidence="4 5" id="KW-0975">Bacterial flagellum</keyword>
<dbReference type="GO" id="GO:0007155">
    <property type="term" value="P:cell adhesion"/>
    <property type="evidence" value="ECO:0007669"/>
    <property type="project" value="InterPro"/>
</dbReference>
<dbReference type="eggNOG" id="COG1345">
    <property type="taxonomic scope" value="Bacteria"/>
</dbReference>
<proteinExistence type="inferred from homology"/>
<dbReference type="PANTHER" id="PTHR30288">
    <property type="entry name" value="FLAGELLAR CAP/ASSEMBLY PROTEIN FLID"/>
    <property type="match status" value="1"/>
</dbReference>
<dbReference type="PANTHER" id="PTHR30288:SF0">
    <property type="entry name" value="FLAGELLAR HOOK-ASSOCIATED PROTEIN 2"/>
    <property type="match status" value="1"/>
</dbReference>
<dbReference type="GO" id="GO:0009421">
    <property type="term" value="C:bacterial-type flagellum filament cap"/>
    <property type="evidence" value="ECO:0007669"/>
    <property type="project" value="InterPro"/>
</dbReference>
<gene>
    <name evidence="8" type="ORF">HR45_13990</name>
</gene>
<comment type="function">
    <text evidence="5">Required for morphogenesis and for the elongation of the flagellar filament by facilitating polymerization of the flagellin monomers at the tip of growing filament. Forms a capping structure, which prevents flagellin subunits (transported through the central channel of the flagellum) from leaking out without polymerization at the distal end.</text>
</comment>
<keyword evidence="5" id="KW-0964">Secreted</keyword>
<keyword evidence="3" id="KW-0175">Coiled coil</keyword>
<feature type="domain" description="Flagellar hook-associated protein 2 C-terminal" evidence="7">
    <location>
        <begin position="213"/>
        <end position="436"/>
    </location>
</feature>
<keyword evidence="8" id="KW-0966">Cell projection</keyword>
<comment type="caution">
    <text evidence="8">The sequence shown here is derived from an EMBL/GenBank/DDBJ whole genome shotgun (WGS) entry which is preliminary data.</text>
</comment>
<evidence type="ECO:0000256" key="1">
    <source>
        <dbReference type="ARBA" id="ARBA00009764"/>
    </source>
</evidence>
<protein>
    <recommendedName>
        <fullName evidence="5">Flagellar hook-associated protein 2</fullName>
        <shortName evidence="5">HAP2</shortName>
    </recommendedName>
    <alternativeName>
        <fullName evidence="5">Flagellar cap protein</fullName>
    </alternativeName>
</protein>
<evidence type="ECO:0000313" key="8">
    <source>
        <dbReference type="EMBL" id="KFZ36907.1"/>
    </source>
</evidence>
<dbReference type="InterPro" id="IPR010809">
    <property type="entry name" value="FliD_C"/>
</dbReference>
<feature type="domain" description="Flagellar hook-associated protein 2 N-terminal" evidence="6">
    <location>
        <begin position="10"/>
        <end position="107"/>
    </location>
</feature>
<comment type="subcellular location">
    <subcellularLocation>
        <location evidence="5">Secreted</location>
    </subcellularLocation>
    <subcellularLocation>
        <location evidence="5">Bacterial flagellum</location>
    </subcellularLocation>
</comment>
<comment type="subunit">
    <text evidence="2 5">Homopentamer.</text>
</comment>
<dbReference type="EMBL" id="JPEO01000011">
    <property type="protein sequence ID" value="KFZ36907.1"/>
    <property type="molecule type" value="Genomic_DNA"/>
</dbReference>
<dbReference type="GO" id="GO:0071973">
    <property type="term" value="P:bacterial-type flagellum-dependent cell motility"/>
    <property type="evidence" value="ECO:0007669"/>
    <property type="project" value="TreeGrafter"/>
</dbReference>
<evidence type="ECO:0000259" key="7">
    <source>
        <dbReference type="Pfam" id="PF07195"/>
    </source>
</evidence>
<evidence type="ECO:0000313" key="9">
    <source>
        <dbReference type="Proteomes" id="UP000029264"/>
    </source>
</evidence>
<dbReference type="Pfam" id="PF07196">
    <property type="entry name" value="Flagellin_IN"/>
    <property type="match status" value="1"/>
</dbReference>
<dbReference type="Proteomes" id="UP000029264">
    <property type="component" value="Unassembled WGS sequence"/>
</dbReference>
<organism evidence="8 9">
    <name type="scientific">Shewanella mangrovi</name>
    <dbReference type="NCBI Taxonomy" id="1515746"/>
    <lineage>
        <taxon>Bacteria</taxon>
        <taxon>Pseudomonadati</taxon>
        <taxon>Pseudomonadota</taxon>
        <taxon>Gammaproteobacteria</taxon>
        <taxon>Alteromonadales</taxon>
        <taxon>Shewanellaceae</taxon>
        <taxon>Shewanella</taxon>
    </lineage>
</organism>
<keyword evidence="9" id="KW-1185">Reference proteome</keyword>
<dbReference type="GO" id="GO:0009424">
    <property type="term" value="C:bacterial-type flagellum hook"/>
    <property type="evidence" value="ECO:0007669"/>
    <property type="project" value="UniProtKB-UniRule"/>
</dbReference>
<name>A0A094JCG8_9GAMM</name>
<evidence type="ECO:0000256" key="5">
    <source>
        <dbReference type="RuleBase" id="RU362066"/>
    </source>
</evidence>
<dbReference type="InterPro" id="IPR010810">
    <property type="entry name" value="Flagellin_hook_IN_motif"/>
</dbReference>
<dbReference type="STRING" id="1515746.HR45_13990"/>
<keyword evidence="8" id="KW-0282">Flagellum</keyword>